<organism evidence="2 3">
    <name type="scientific">Corynebacterium suicordis DSM 45110</name>
    <dbReference type="NCBI Taxonomy" id="1121369"/>
    <lineage>
        <taxon>Bacteria</taxon>
        <taxon>Bacillati</taxon>
        <taxon>Actinomycetota</taxon>
        <taxon>Actinomycetes</taxon>
        <taxon>Mycobacteriales</taxon>
        <taxon>Corynebacteriaceae</taxon>
        <taxon>Corynebacterium</taxon>
    </lineage>
</organism>
<proteinExistence type="predicted"/>
<protein>
    <submittedName>
        <fullName evidence="2">Uncharacterized protein</fullName>
    </submittedName>
</protein>
<feature type="transmembrane region" description="Helical" evidence="1">
    <location>
        <begin position="42"/>
        <end position="60"/>
    </location>
</feature>
<feature type="transmembrane region" description="Helical" evidence="1">
    <location>
        <begin position="12"/>
        <end position="30"/>
    </location>
</feature>
<comment type="caution">
    <text evidence="2">The sequence shown here is derived from an EMBL/GenBank/DDBJ whole genome shotgun (WGS) entry which is preliminary data.</text>
</comment>
<keyword evidence="1" id="KW-0472">Membrane</keyword>
<keyword evidence="3" id="KW-1185">Reference proteome</keyword>
<name>A0ABR9ZI19_9CORY</name>
<evidence type="ECO:0000256" key="1">
    <source>
        <dbReference type="SAM" id="Phobius"/>
    </source>
</evidence>
<evidence type="ECO:0000313" key="2">
    <source>
        <dbReference type="EMBL" id="MBF4553009.1"/>
    </source>
</evidence>
<evidence type="ECO:0000313" key="3">
    <source>
        <dbReference type="Proteomes" id="UP000635902"/>
    </source>
</evidence>
<dbReference type="RefSeq" id="WP_194555867.1">
    <property type="nucleotide sequence ID" value="NZ_JADKMY010000001.1"/>
</dbReference>
<keyword evidence="1" id="KW-1133">Transmembrane helix</keyword>
<dbReference type="EMBL" id="JADKMY010000001">
    <property type="protein sequence ID" value="MBF4553009.1"/>
    <property type="molecule type" value="Genomic_DNA"/>
</dbReference>
<sequence>MAGSPDDHRKKLVWESLVGFFGFFTFLALIQGVWNLFQPEPALMPSLILLVLPGLLALAWKGYSRYR</sequence>
<accession>A0ABR9ZI19</accession>
<keyword evidence="1" id="KW-0812">Transmembrane</keyword>
<dbReference type="Proteomes" id="UP000635902">
    <property type="component" value="Unassembled WGS sequence"/>
</dbReference>
<gene>
    <name evidence="2" type="ORF">IRY30_02785</name>
</gene>
<reference evidence="2 3" key="1">
    <citation type="submission" date="2020-10" db="EMBL/GenBank/DDBJ databases">
        <title>Novel species in genus Corynebacterium.</title>
        <authorList>
            <person name="Zhang G."/>
        </authorList>
    </citation>
    <scope>NUCLEOTIDE SEQUENCE [LARGE SCALE GENOMIC DNA]</scope>
    <source>
        <strain evidence="2 3">DSM 45110</strain>
    </source>
</reference>